<dbReference type="SUPFAM" id="SSF48670">
    <property type="entry name" value="Transducin (heterotrimeric G protein), gamma chain"/>
    <property type="match status" value="1"/>
</dbReference>
<dbReference type="SMART" id="SM01224">
    <property type="entry name" value="G_gamma"/>
    <property type="match status" value="1"/>
</dbReference>
<feature type="compositionally biased region" description="Basic residues" evidence="1">
    <location>
        <begin position="53"/>
        <end position="66"/>
    </location>
</feature>
<evidence type="ECO:0000259" key="2">
    <source>
        <dbReference type="PROSITE" id="PS50058"/>
    </source>
</evidence>
<feature type="domain" description="G protein gamma" evidence="2">
    <location>
        <begin position="114"/>
        <end position="179"/>
    </location>
</feature>
<sequence>MTSPTQYLRDRLSVTTASSFSSSPPHSDRILHKRQRIRAAQALGRTAGGGGGGRRKKKKNQKKHKKSLSETRLTTPSQVRIGHKLFQNSLSIFTKGPVLLISRVFKLAETETMDEMDVPQMKKEVESLEYQLAFKREMSSKTIPDLVKWIEERVPQDPFLNQELMKNNPWVEKGKCSIL</sequence>
<gene>
    <name evidence="3" type="primary">Gng13</name>
    <name evidence="3" type="ORF">GTO96_0007647</name>
</gene>
<dbReference type="Proteomes" id="UP000886611">
    <property type="component" value="Unassembled WGS sequence"/>
</dbReference>
<dbReference type="Pfam" id="PF00631">
    <property type="entry name" value="G-gamma"/>
    <property type="match status" value="1"/>
</dbReference>
<dbReference type="InterPro" id="IPR036284">
    <property type="entry name" value="GGL_sf"/>
</dbReference>
<dbReference type="EMBL" id="JAATIS010009265">
    <property type="protein sequence ID" value="KAG2455613.1"/>
    <property type="molecule type" value="Genomic_DNA"/>
</dbReference>
<dbReference type="AlphaFoldDB" id="A0A8X7WRR7"/>
<dbReference type="GO" id="GO:0050909">
    <property type="term" value="P:sensory perception of taste"/>
    <property type="evidence" value="ECO:0007669"/>
    <property type="project" value="InterPro"/>
</dbReference>
<dbReference type="PANTHER" id="PTHR15936:SF2">
    <property type="entry name" value="GUANINE NUCLEOTIDE-BINDING PROTEIN G(I)_G(S)_G(O) SUBUNIT GAMMA-13"/>
    <property type="match status" value="1"/>
</dbReference>
<dbReference type="CDD" id="cd00068">
    <property type="entry name" value="GGL"/>
    <property type="match status" value="1"/>
</dbReference>
<dbReference type="InterPro" id="IPR015898">
    <property type="entry name" value="G-protein_gamma-like_dom"/>
</dbReference>
<dbReference type="GO" id="GO:0007200">
    <property type="term" value="P:phospholipase C-activating G protein-coupled receptor signaling pathway"/>
    <property type="evidence" value="ECO:0007669"/>
    <property type="project" value="InterPro"/>
</dbReference>
<protein>
    <submittedName>
        <fullName evidence="3">GBG13 protein</fullName>
    </submittedName>
</protein>
<comment type="caution">
    <text evidence="3">The sequence shown here is derived from an EMBL/GenBank/DDBJ whole genome shotgun (WGS) entry which is preliminary data.</text>
</comment>
<dbReference type="SMART" id="SM00224">
    <property type="entry name" value="GGL"/>
    <property type="match status" value="1"/>
</dbReference>
<dbReference type="InterPro" id="IPR039227">
    <property type="entry name" value="GNG13"/>
</dbReference>
<accession>A0A8X7WRR7</accession>
<feature type="non-terminal residue" evidence="3">
    <location>
        <position position="1"/>
    </location>
</feature>
<reference evidence="3 4" key="1">
    <citation type="journal article" date="2021" name="Cell">
        <title>Tracing the genetic footprints of vertebrate landing in non-teleost ray-finned fishes.</title>
        <authorList>
            <person name="Bi X."/>
            <person name="Wang K."/>
            <person name="Yang L."/>
            <person name="Pan H."/>
            <person name="Jiang H."/>
            <person name="Wei Q."/>
            <person name="Fang M."/>
            <person name="Yu H."/>
            <person name="Zhu C."/>
            <person name="Cai Y."/>
            <person name="He Y."/>
            <person name="Gan X."/>
            <person name="Zeng H."/>
            <person name="Yu D."/>
            <person name="Zhu Y."/>
            <person name="Jiang H."/>
            <person name="Qiu Q."/>
            <person name="Yang H."/>
            <person name="Zhang Y.E."/>
            <person name="Wang W."/>
            <person name="Zhu M."/>
            <person name="He S."/>
            <person name="Zhang G."/>
        </authorList>
    </citation>
    <scope>NUCLEOTIDE SEQUENCE [LARGE SCALE GENOMIC DNA]</scope>
    <source>
        <strain evidence="3">Bchr_013</strain>
    </source>
</reference>
<name>A0A8X7WRR7_POLSE</name>
<dbReference type="PROSITE" id="PS50058">
    <property type="entry name" value="G_PROTEIN_GAMMA"/>
    <property type="match status" value="1"/>
</dbReference>
<evidence type="ECO:0000256" key="1">
    <source>
        <dbReference type="SAM" id="MobiDB-lite"/>
    </source>
</evidence>
<keyword evidence="4" id="KW-1185">Reference proteome</keyword>
<proteinExistence type="predicted"/>
<dbReference type="GO" id="GO:0031681">
    <property type="term" value="F:G-protein beta-subunit binding"/>
    <property type="evidence" value="ECO:0007669"/>
    <property type="project" value="InterPro"/>
</dbReference>
<dbReference type="PANTHER" id="PTHR15936">
    <property type="entry name" value="GUANINE NUCLEOTIDE-BINDING PROTEIN G I /G S /G O GAMMA-13 SUBUNIT"/>
    <property type="match status" value="1"/>
</dbReference>
<feature type="region of interest" description="Disordered" evidence="1">
    <location>
        <begin position="1"/>
        <end position="74"/>
    </location>
</feature>
<dbReference type="Gene3D" id="4.10.260.10">
    <property type="entry name" value="Transducin (heterotrimeric G protein), gamma chain"/>
    <property type="match status" value="1"/>
</dbReference>
<evidence type="ECO:0000313" key="4">
    <source>
        <dbReference type="Proteomes" id="UP000886611"/>
    </source>
</evidence>
<feature type="non-terminal residue" evidence="3">
    <location>
        <position position="179"/>
    </location>
</feature>
<evidence type="ECO:0000313" key="3">
    <source>
        <dbReference type="EMBL" id="KAG2455613.1"/>
    </source>
</evidence>
<dbReference type="GO" id="GO:0005834">
    <property type="term" value="C:heterotrimeric G-protein complex"/>
    <property type="evidence" value="ECO:0007669"/>
    <property type="project" value="InterPro"/>
</dbReference>
<organism evidence="3 4">
    <name type="scientific">Polypterus senegalus</name>
    <name type="common">Senegal bichir</name>
    <dbReference type="NCBI Taxonomy" id="55291"/>
    <lineage>
        <taxon>Eukaryota</taxon>
        <taxon>Metazoa</taxon>
        <taxon>Chordata</taxon>
        <taxon>Craniata</taxon>
        <taxon>Vertebrata</taxon>
        <taxon>Euteleostomi</taxon>
        <taxon>Actinopterygii</taxon>
        <taxon>Polypteriformes</taxon>
        <taxon>Polypteridae</taxon>
        <taxon>Polypterus</taxon>
    </lineage>
</organism>